<keyword evidence="2" id="KW-1185">Reference proteome</keyword>
<dbReference type="eggNOG" id="COG2172">
    <property type="taxonomic scope" value="Bacteria"/>
</dbReference>
<dbReference type="OrthoDB" id="5416105at2"/>
<gene>
    <name evidence="1" type="ordered locus">Dtox_0925</name>
</gene>
<dbReference type="AlphaFoldDB" id="C8W351"/>
<organism evidence="1 2">
    <name type="scientific">Desulfofarcimen acetoxidans (strain ATCC 49208 / DSM 771 / KCTC 5769 / VKM B-1644 / 5575)</name>
    <name type="common">Desulfotomaculum acetoxidans</name>
    <dbReference type="NCBI Taxonomy" id="485916"/>
    <lineage>
        <taxon>Bacteria</taxon>
        <taxon>Bacillati</taxon>
        <taxon>Bacillota</taxon>
        <taxon>Clostridia</taxon>
        <taxon>Eubacteriales</taxon>
        <taxon>Peptococcaceae</taxon>
        <taxon>Desulfofarcimen</taxon>
    </lineage>
</organism>
<dbReference type="KEGG" id="dae:Dtox_0925"/>
<proteinExistence type="predicted"/>
<evidence type="ECO:0008006" key="3">
    <source>
        <dbReference type="Google" id="ProtNLM"/>
    </source>
</evidence>
<sequence length="417" mass="46233">MQCRRATLSIPADVNLTQVVTGFVEKAGNAFGLMKRECLAITLAAEEVFAFIAGTGTSNNEIQIVCRNGGYYVEMSFQLKSCILPVDAFNLTKSGVTGDMEGAEQLGLILAARTVDRLSVDRLGRDTFILRFVMDKRYPLVEPAALPELSGRFNVQEADISSLKELSARILSCYGNAVDSFLTVPGKLIDMAASGDYDALVSINKKGQVGGGIVFSRNRQMSEAYGPYVFGKEDGLPQMLVEGMIEKLGRAKDTLCLVIMKPTPQTPSEYFEPLQGSAVYRQLSDDNGARIFTHSCFKVFLQDFYENLVLPRVIQDVEYTGEELAQYSALATAIDRQSKRSELTLLWAGQNLEENLRAHVELLQTQNIEDISFLMQLGSSDEVMMAPMVLSAGFEPWMVLPWARQGDVAIFKYKRRK</sequence>
<dbReference type="Proteomes" id="UP000002217">
    <property type="component" value="Chromosome"/>
</dbReference>
<evidence type="ECO:0000313" key="1">
    <source>
        <dbReference type="EMBL" id="ACV61818.1"/>
    </source>
</evidence>
<protein>
    <recommendedName>
        <fullName evidence="3">Anti-sigma regulatory factor, serine/threonine protein kinase</fullName>
    </recommendedName>
</protein>
<evidence type="ECO:0000313" key="2">
    <source>
        <dbReference type="Proteomes" id="UP000002217"/>
    </source>
</evidence>
<reference evidence="1 2" key="1">
    <citation type="journal article" date="2009" name="Stand. Genomic Sci.">
        <title>Complete genome sequence of Desulfotomaculum acetoxidans type strain (5575).</title>
        <authorList>
            <person name="Spring S."/>
            <person name="Lapidus A."/>
            <person name="Schroder M."/>
            <person name="Gleim D."/>
            <person name="Sims D."/>
            <person name="Meincke L."/>
            <person name="Glavina Del Rio T."/>
            <person name="Tice H."/>
            <person name="Copeland A."/>
            <person name="Cheng J.F."/>
            <person name="Lucas S."/>
            <person name="Chen F."/>
            <person name="Nolan M."/>
            <person name="Bruce D."/>
            <person name="Goodwin L."/>
            <person name="Pitluck S."/>
            <person name="Ivanova N."/>
            <person name="Mavromatis K."/>
            <person name="Mikhailova N."/>
            <person name="Pati A."/>
            <person name="Chen A."/>
            <person name="Palaniappan K."/>
            <person name="Land M."/>
            <person name="Hauser L."/>
            <person name="Chang Y.J."/>
            <person name="Jeffries C.D."/>
            <person name="Chain P."/>
            <person name="Saunders E."/>
            <person name="Brettin T."/>
            <person name="Detter J.C."/>
            <person name="Goker M."/>
            <person name="Bristow J."/>
            <person name="Eisen J.A."/>
            <person name="Markowitz V."/>
            <person name="Hugenholtz P."/>
            <person name="Kyrpides N.C."/>
            <person name="Klenk H.P."/>
            <person name="Han C."/>
        </authorList>
    </citation>
    <scope>NUCLEOTIDE SEQUENCE [LARGE SCALE GENOMIC DNA]</scope>
    <source>
        <strain evidence="2">ATCC 49208 / DSM 771 / VKM B-1644</strain>
    </source>
</reference>
<accession>C8W351</accession>
<dbReference type="HOGENOM" id="CLU_622191_0_0_9"/>
<dbReference type="EMBL" id="CP001720">
    <property type="protein sequence ID" value="ACV61818.1"/>
    <property type="molecule type" value="Genomic_DNA"/>
</dbReference>
<dbReference type="RefSeq" id="WP_015756533.1">
    <property type="nucleotide sequence ID" value="NC_013216.1"/>
</dbReference>
<dbReference type="STRING" id="485916.Dtox_0925"/>
<name>C8W351_DESAS</name>